<evidence type="ECO:0000313" key="1">
    <source>
        <dbReference type="EMBL" id="WZE66669.1"/>
    </source>
</evidence>
<proteinExistence type="predicted"/>
<accession>A0AAU6R996</accession>
<organism evidence="1">
    <name type="scientific">Macrococcus psychrotolerans</name>
    <dbReference type="NCBI Taxonomy" id="3039389"/>
    <lineage>
        <taxon>Bacteria</taxon>
        <taxon>Bacillati</taxon>
        <taxon>Bacillota</taxon>
        <taxon>Bacilli</taxon>
        <taxon>Bacillales</taxon>
        <taxon>Staphylococcaceae</taxon>
        <taxon>Macrococcus</taxon>
    </lineage>
</organism>
<gene>
    <name evidence="1" type="ORF">QA541_10890</name>
</gene>
<dbReference type="EMBL" id="CP124577">
    <property type="protein sequence ID" value="WZE66669.1"/>
    <property type="molecule type" value="Genomic_DNA"/>
</dbReference>
<protein>
    <submittedName>
        <fullName evidence="1">Uncharacterized protein</fullName>
    </submittedName>
</protein>
<name>A0AAU6R996_9STAP</name>
<dbReference type="RefSeq" id="WP_420494025.1">
    <property type="nucleotide sequence ID" value="NZ_CP124577.1"/>
</dbReference>
<reference evidence="1" key="1">
    <citation type="submission" date="2023-04" db="EMBL/GenBank/DDBJ databases">
        <title>Macrococci isolated from food, foodproducing animals, and human clinical materials.</title>
        <authorList>
            <person name="Maslanova I."/>
            <person name="Svec P."/>
            <person name="Sedlacek I."/>
            <person name="Novakova D."/>
            <person name="Keller J.E."/>
            <person name="Schwendener S."/>
            <person name="Finstrlova A."/>
            <person name="Botka T."/>
            <person name="Kovarovic V."/>
            <person name="Petras P."/>
            <person name="Perreten V."/>
            <person name="Pantucek R."/>
        </authorList>
    </citation>
    <scope>NUCLEOTIDE SEQUENCE</scope>
    <source>
        <strain evidence="1">NRL/St 21/332</strain>
    </source>
</reference>
<sequence>MKPLRRIIYCIKLIDNDGMQPPVYDISYHYLIQVVGAGTRVAVDESIYEYVTYSSEIIRYLDIYAIDTIYPEAKEYRQYLYLAQKEIQPFYTKRIRTYRLESLC</sequence>
<dbReference type="AlphaFoldDB" id="A0AAU6R996"/>